<dbReference type="InterPro" id="IPR037820">
    <property type="entry name" value="GH94N_NdvB"/>
</dbReference>
<protein>
    <recommendedName>
        <fullName evidence="8">Cyclic beta 1-2 glucan synthetase</fullName>
    </recommendedName>
</protein>
<dbReference type="CDD" id="cd11756">
    <property type="entry name" value="GH94N_ChvB_NdvB_1_like"/>
    <property type="match status" value="1"/>
</dbReference>
<evidence type="ECO:0000259" key="4">
    <source>
        <dbReference type="Pfam" id="PF10091"/>
    </source>
</evidence>
<dbReference type="InterPro" id="IPR019282">
    <property type="entry name" value="Glycoamylase-like_cons_dom"/>
</dbReference>
<reference evidence="7" key="1">
    <citation type="journal article" date="2019" name="Int. J. Syst. Evol. Microbiol.">
        <title>The Global Catalogue of Microorganisms (GCM) 10K type strain sequencing project: providing services to taxonomists for standard genome sequencing and annotation.</title>
        <authorList>
            <consortium name="The Broad Institute Genomics Platform"/>
            <consortium name="The Broad Institute Genome Sequencing Center for Infectious Disease"/>
            <person name="Wu L."/>
            <person name="Ma J."/>
        </authorList>
    </citation>
    <scope>NUCLEOTIDE SEQUENCE [LARGE SCALE GENOMIC DNA]</scope>
    <source>
        <strain evidence="7">JCM 32105</strain>
    </source>
</reference>
<dbReference type="Proteomes" id="UP001500067">
    <property type="component" value="Unassembled WGS sequence"/>
</dbReference>
<dbReference type="InterPro" id="IPR037018">
    <property type="entry name" value="GH65_N"/>
</dbReference>
<dbReference type="Gene3D" id="2.70.98.40">
    <property type="entry name" value="Glycoside hydrolase, family 65, N-terminal domain"/>
    <property type="match status" value="2"/>
</dbReference>
<dbReference type="Gene3D" id="2.60.420.10">
    <property type="entry name" value="Maltose phosphorylase, domain 3"/>
    <property type="match status" value="1"/>
</dbReference>
<dbReference type="SUPFAM" id="SSF48208">
    <property type="entry name" value="Six-hairpin glycosidases"/>
    <property type="match status" value="1"/>
</dbReference>
<dbReference type="Gene3D" id="1.50.10.140">
    <property type="match status" value="1"/>
</dbReference>
<sequence length="1485" mass="167706">MFEYLMPQLVMPSYENTLLHQTSKATVKRQIEYGAQKGTPWGISESAYNAVDTNMNYQYRAFGVPGLGLKRGLEEDLVIAPYATMMALMVSPAKASSNLQLLAERGMEGEFGFYEAIDYTKARLPRGQTHSVIRSYMAHHQGMGLLSLAYHLLNRPMQKRFVRDLRFQATLLLLQERIPRATVFYAHTADVVRKTTVSTDIPVRVISTPHTAAPEVQLLGNARYHVMVTNSGGGYSRWNDLAVNRWREDTTRDNHGIFCYIKDVQTDDIWSNTYQPTQRPGKNYEAIFSQGHAEFRRHDHGIDTKTEIIVSPEDDTEIRRIKITNRTLSVKQLDITSYAEVVLAKQSSDEAHPAFSNLFVQTEILREYKAILCTRRSRSKEEHPPWMMHMMDVRGVKAETVSYETDRMKFIGRDRNLANPQAMIGATLSNSQGAVLDPIVAIRCRISLKPNQAVTVDLIYSMGETKEMCERLIYKYRDQHLKDRAFELSWTHSQVLLRQINATEADALLYDKLAASVIYNNPELRAAAAVILNNARGQSGLWSHSVSGDLPIVLLHIYDAEHFDIVKQMVQAHAYWRLKGLKVDLVIWNEDHGSYRRLLQEQIMDLVASTGSTHDSNGTGHIFVRSADHISADDRLLFESVARVIISANKGTLSEQVNRLGSKKTTPPLLVTKPIIQNSNSTIALPHDLFFPNGIGGFTPCGREYKIITDYQQTTPAPWVNVLANPKFGTVISQSGSAYTWAGNAHEYRLTPWSNDPVSDIGGEAFYVRDEESGQFWSPMPFPAVGLSPYVTTHGFGYSVFEHTENGIATEMRVFVDKELPVKFISLKVKNVSARHRSLSATGFMEIILGDVRARTNMHIISEYDNETNTVLLRNRYNTAFADRVTFFRVNDNSQLSFTADRTEFIGRNKDLTDPQALYYKRLLGKVGACMDACAALQLKFELQDGEEKEIVFQLGSEENNTAARLLIRQLMNVDIAESTLQNVIAYWKDILGAVQVSTPDPALNILANGWLTYQGLACRIFARSGFYQSGGAFGFRDQLQDVLALLHTQPQLVREQILLHASRQFSEGDVQHWWHPPEGKGVRTRCSDDMLWLPFVVSKYISATGDIEILKTSVGFLECRPLHENEDSLYDLPVSGNLEGSLYEHCVRAIKHSLHFGKHGLPLMGSGDWNDGMDRVGNKGLGESAWLAFFLYDILQDFSKLAADHGDTDFADICANEAVLLQTNIETSGWDGQWYKRAYFDDGHILGSKENNECRIDAIAQCWAVLSGAASDTRARMAMASLDKHLVKRELRLIQLLDPPFNSDELDPGYIKGYVTGVRENGGQYSHAAVWTLMAFAALKDREKVWELFNMIHPINHTLDADAVQLYKTEPYVMAADVYANELHKGRGGWTWYTGSAGWMYQFIIGSLLGMQLRADKLVFDPCFPLSWPSVSITYRYMSTVYNIEVFQVHNNSSPCWEMDSRQREGNEVQLTNDGFTHKVAVYT</sequence>
<dbReference type="Pfam" id="PF10091">
    <property type="entry name" value="Glycoamylase"/>
    <property type="match status" value="1"/>
</dbReference>
<accession>A0ABP8NL63</accession>
<feature type="domain" description="Glycosyl hydrolase 94 supersandwich" evidence="3">
    <location>
        <begin position="203"/>
        <end position="478"/>
    </location>
</feature>
<proteinExistence type="predicted"/>
<evidence type="ECO:0000256" key="1">
    <source>
        <dbReference type="ARBA" id="ARBA00022676"/>
    </source>
</evidence>
<dbReference type="PANTHER" id="PTHR37469">
    <property type="entry name" value="CELLOBIONIC ACID PHOSPHORYLASE-RELATED"/>
    <property type="match status" value="1"/>
</dbReference>
<organism evidence="6 7">
    <name type="scientific">Nemorincola caseinilytica</name>
    <dbReference type="NCBI Taxonomy" id="2054315"/>
    <lineage>
        <taxon>Bacteria</taxon>
        <taxon>Pseudomonadati</taxon>
        <taxon>Bacteroidota</taxon>
        <taxon>Chitinophagia</taxon>
        <taxon>Chitinophagales</taxon>
        <taxon>Chitinophagaceae</taxon>
        <taxon>Nemorincola</taxon>
    </lineage>
</organism>
<evidence type="ECO:0000259" key="5">
    <source>
        <dbReference type="Pfam" id="PF17167"/>
    </source>
</evidence>
<dbReference type="SUPFAM" id="SSF74650">
    <property type="entry name" value="Galactose mutarotase-like"/>
    <property type="match status" value="2"/>
</dbReference>
<dbReference type="InterPro" id="IPR052047">
    <property type="entry name" value="GH94_Enzymes"/>
</dbReference>
<keyword evidence="2" id="KW-0808">Transferase</keyword>
<dbReference type="Pfam" id="PF17167">
    <property type="entry name" value="Glyco_hydro_94"/>
    <property type="match status" value="1"/>
</dbReference>
<evidence type="ECO:0000256" key="2">
    <source>
        <dbReference type="ARBA" id="ARBA00022679"/>
    </source>
</evidence>
<keyword evidence="1" id="KW-0328">Glycosyltransferase</keyword>
<gene>
    <name evidence="6" type="ORF">GCM10023093_27420</name>
</gene>
<keyword evidence="7" id="KW-1185">Reference proteome</keyword>
<dbReference type="SMART" id="SM01068">
    <property type="entry name" value="CBM_X"/>
    <property type="match status" value="2"/>
</dbReference>
<dbReference type="InterPro" id="IPR012341">
    <property type="entry name" value="6hp_glycosidase-like_sf"/>
</dbReference>
<evidence type="ECO:0000259" key="3">
    <source>
        <dbReference type="Pfam" id="PF06165"/>
    </source>
</evidence>
<feature type="domain" description="Glycoamylase-like" evidence="4">
    <location>
        <begin position="1"/>
        <end position="150"/>
    </location>
</feature>
<evidence type="ECO:0000313" key="7">
    <source>
        <dbReference type="Proteomes" id="UP001500067"/>
    </source>
</evidence>
<evidence type="ECO:0000313" key="6">
    <source>
        <dbReference type="EMBL" id="GAA4468898.1"/>
    </source>
</evidence>
<dbReference type="InterPro" id="IPR008928">
    <property type="entry name" value="6-hairpin_glycosidase_sf"/>
</dbReference>
<feature type="domain" description="Glycosyl hydrolase 94 supersandwich" evidence="3">
    <location>
        <begin position="703"/>
        <end position="971"/>
    </location>
</feature>
<comment type="caution">
    <text evidence="6">The sequence shown here is derived from an EMBL/GenBank/DDBJ whole genome shotgun (WGS) entry which is preliminary data.</text>
</comment>
<dbReference type="Gene3D" id="1.50.10.10">
    <property type="match status" value="1"/>
</dbReference>
<dbReference type="CDD" id="cd11753">
    <property type="entry name" value="GH94N_ChvB_NdvB_2_like"/>
    <property type="match status" value="1"/>
</dbReference>
<dbReference type="PANTHER" id="PTHR37469:SF2">
    <property type="entry name" value="CELLOBIONIC ACID PHOSPHORYLASE"/>
    <property type="match status" value="1"/>
</dbReference>
<dbReference type="InterPro" id="IPR037824">
    <property type="entry name" value="GH94N_2_NdvB"/>
</dbReference>
<feature type="domain" description="Glycosyl hydrolase 94 catalytic" evidence="5">
    <location>
        <begin position="987"/>
        <end position="1411"/>
    </location>
</feature>
<evidence type="ECO:0008006" key="8">
    <source>
        <dbReference type="Google" id="ProtNLM"/>
    </source>
</evidence>
<dbReference type="Pfam" id="PF06165">
    <property type="entry name" value="GH94_b-supersand"/>
    <property type="match status" value="2"/>
</dbReference>
<dbReference type="InterPro" id="IPR033432">
    <property type="entry name" value="GH94_catalytic"/>
</dbReference>
<dbReference type="InterPro" id="IPR011013">
    <property type="entry name" value="Gal_mutarotase_sf_dom"/>
</dbReference>
<name>A0ABP8NL63_9BACT</name>
<dbReference type="EMBL" id="BAABFA010000019">
    <property type="protein sequence ID" value="GAA4468898.1"/>
    <property type="molecule type" value="Genomic_DNA"/>
</dbReference>
<dbReference type="InterPro" id="IPR010383">
    <property type="entry name" value="Glyco_hydrolase_94_b-supersand"/>
</dbReference>